<gene>
    <name evidence="1" type="ORF">AN396_10445</name>
</gene>
<dbReference type="EMBL" id="LJDB01000085">
    <property type="protein sequence ID" value="ONI38539.1"/>
    <property type="molecule type" value="Genomic_DNA"/>
</dbReference>
<dbReference type="Proteomes" id="UP000188605">
    <property type="component" value="Unassembled WGS sequence"/>
</dbReference>
<organism evidence="1 2">
    <name type="scientific">Candidatus Epulonipiscium fishelsonii</name>
    <dbReference type="NCBI Taxonomy" id="77094"/>
    <lineage>
        <taxon>Bacteria</taxon>
        <taxon>Bacillati</taxon>
        <taxon>Bacillota</taxon>
        <taxon>Clostridia</taxon>
        <taxon>Lachnospirales</taxon>
        <taxon>Lachnospiraceae</taxon>
        <taxon>Candidatus Epulonipiscium</taxon>
    </lineage>
</organism>
<proteinExistence type="predicted"/>
<protein>
    <submittedName>
        <fullName evidence="1">C4-dicarboxylate ABC transporter permease</fullName>
    </submittedName>
</protein>
<keyword evidence="2" id="KW-1185">Reference proteome</keyword>
<sequence length="426" mass="44973">MVGLLFGSFLVLLALNVPVAFSLALSSFAYFIIADMPITMFTQRFFSGLDVFTLLCIPGFILAGNLMNLGGITEKLINFCNKCVGHITGGLAIANVASSMLFAGISGTALADTVSVGGVLIPAMKDDGYDADFSCAVTAASSCVGPIIPPSMPMIMAATLSGLSVSKLFLAGMLPGILMGLGMMLVCVIISKKRNYPKAEKRATFKEILIASKESIWAILMTVIILLGIIGGIVTPTEASILAVMYGIFVGFFIYKKLTIKTLLLAMKQTAVSSSAVMALVGFANIFAYILSKEQIPQLIAQTMLSITDNKYIILILVNLLLLFVGMFMETIAAILILFPVLLGVVTAVGVDPIQFGVIAVLNLVLGLCTPPVGVCLFAAANIGKEKLTNVIRELTPFLVSNFIVLGLVTFVPAITVGFANLILGI</sequence>
<reference evidence="1" key="1">
    <citation type="submission" date="2016-08" db="EMBL/GenBank/DDBJ databases">
        <authorList>
            <person name="Ngugi D.K."/>
            <person name="Miyake S."/>
            <person name="Stingl U."/>
        </authorList>
    </citation>
    <scope>NUCLEOTIDE SEQUENCE</scope>
    <source>
        <strain evidence="1">SCG-B11WGA-EpuloA1</strain>
    </source>
</reference>
<name>A0ACC8X908_9FIRM</name>
<evidence type="ECO:0000313" key="1">
    <source>
        <dbReference type="EMBL" id="ONI38539.1"/>
    </source>
</evidence>
<accession>A0ACC8X908</accession>
<comment type="caution">
    <text evidence="1">The sequence shown here is derived from an EMBL/GenBank/DDBJ whole genome shotgun (WGS) entry which is preliminary data.</text>
</comment>
<evidence type="ECO:0000313" key="2">
    <source>
        <dbReference type="Proteomes" id="UP000188605"/>
    </source>
</evidence>